<dbReference type="AlphaFoldDB" id="A0A2Z7AKJ2"/>
<dbReference type="Proteomes" id="UP000250235">
    <property type="component" value="Unassembled WGS sequence"/>
</dbReference>
<evidence type="ECO:0000313" key="3">
    <source>
        <dbReference type="Proteomes" id="UP000250235"/>
    </source>
</evidence>
<keyword evidence="3" id="KW-1185">Reference proteome</keyword>
<evidence type="ECO:0000313" key="2">
    <source>
        <dbReference type="EMBL" id="KZV19654.1"/>
    </source>
</evidence>
<reference evidence="2 3" key="1">
    <citation type="journal article" date="2015" name="Proc. Natl. Acad. Sci. U.S.A.">
        <title>The resurrection genome of Boea hygrometrica: A blueprint for survival of dehydration.</title>
        <authorList>
            <person name="Xiao L."/>
            <person name="Yang G."/>
            <person name="Zhang L."/>
            <person name="Yang X."/>
            <person name="Zhao S."/>
            <person name="Ji Z."/>
            <person name="Zhou Q."/>
            <person name="Hu M."/>
            <person name="Wang Y."/>
            <person name="Chen M."/>
            <person name="Xu Y."/>
            <person name="Jin H."/>
            <person name="Xiao X."/>
            <person name="Hu G."/>
            <person name="Bao F."/>
            <person name="Hu Y."/>
            <person name="Wan P."/>
            <person name="Li L."/>
            <person name="Deng X."/>
            <person name="Kuang T."/>
            <person name="Xiang C."/>
            <person name="Zhu J.K."/>
            <person name="Oliver M.J."/>
            <person name="He Y."/>
        </authorList>
    </citation>
    <scope>NUCLEOTIDE SEQUENCE [LARGE SCALE GENOMIC DNA]</scope>
    <source>
        <strain evidence="3">cv. XS01</strain>
    </source>
</reference>
<accession>A0A2Z7AKJ2</accession>
<dbReference type="OrthoDB" id="9909019at2759"/>
<proteinExistence type="predicted"/>
<keyword evidence="1" id="KW-0732">Signal</keyword>
<gene>
    <name evidence="2" type="ORF">F511_33017</name>
</gene>
<name>A0A2Z7AKJ2_9LAMI</name>
<feature type="signal peptide" evidence="1">
    <location>
        <begin position="1"/>
        <end position="23"/>
    </location>
</feature>
<evidence type="ECO:0000256" key="1">
    <source>
        <dbReference type="SAM" id="SignalP"/>
    </source>
</evidence>
<feature type="chain" id="PRO_5016337193" evidence="1">
    <location>
        <begin position="24"/>
        <end position="136"/>
    </location>
</feature>
<dbReference type="EMBL" id="KV016401">
    <property type="protein sequence ID" value="KZV19654.1"/>
    <property type="molecule type" value="Genomic_DNA"/>
</dbReference>
<protein>
    <submittedName>
        <fullName evidence="2">Uncharacterized protein</fullName>
    </submittedName>
</protein>
<organism evidence="2 3">
    <name type="scientific">Dorcoceras hygrometricum</name>
    <dbReference type="NCBI Taxonomy" id="472368"/>
    <lineage>
        <taxon>Eukaryota</taxon>
        <taxon>Viridiplantae</taxon>
        <taxon>Streptophyta</taxon>
        <taxon>Embryophyta</taxon>
        <taxon>Tracheophyta</taxon>
        <taxon>Spermatophyta</taxon>
        <taxon>Magnoliopsida</taxon>
        <taxon>eudicotyledons</taxon>
        <taxon>Gunneridae</taxon>
        <taxon>Pentapetalae</taxon>
        <taxon>asterids</taxon>
        <taxon>lamiids</taxon>
        <taxon>Lamiales</taxon>
        <taxon>Gesneriaceae</taxon>
        <taxon>Didymocarpoideae</taxon>
        <taxon>Trichosporeae</taxon>
        <taxon>Loxocarpinae</taxon>
        <taxon>Dorcoceras</taxon>
    </lineage>
</organism>
<sequence length="136" mass="14802">MIATLPLALLFFFHILLIKKGMSTYSYIIALREQEQAGGQQSPQMSPVSSITGLSSTSSFPSSCVVHSSAPFFEDQVFYLPFHSGCEVLTQGLSIDSMTLVVVLQFSVVPPETGSVSILGEKMVVDEPSRKRITLL</sequence>